<dbReference type="AlphaFoldDB" id="A0A9D4DXU3"/>
<evidence type="ECO:0000313" key="2">
    <source>
        <dbReference type="Proteomes" id="UP000828390"/>
    </source>
</evidence>
<dbReference type="PANTHER" id="PTHR47526">
    <property type="entry name" value="ATP-DEPENDENT DNA HELICASE"/>
    <property type="match status" value="1"/>
</dbReference>
<dbReference type="EMBL" id="JAIWYP010000009">
    <property type="protein sequence ID" value="KAH3768254.1"/>
    <property type="molecule type" value="Genomic_DNA"/>
</dbReference>
<sequence>MPSITTQKENQKPNYDVWLCMSKRSGQIHSAGCNCNAGDGESCSHIARLMFGSVDLAEKKKDGLNSSTSSECWWIKPSKKSPRRSQDLAFRKHKFNDTIPQSVKKNITLKSEKTAKPFNILNFSEKLLQL</sequence>
<accession>A0A9D4DXU3</accession>
<gene>
    <name evidence="1" type="ORF">DPMN_169466</name>
</gene>
<dbReference type="PANTHER" id="PTHR47526:SF3">
    <property type="entry name" value="PHD-TYPE DOMAIN-CONTAINING PROTEIN"/>
    <property type="match status" value="1"/>
</dbReference>
<proteinExistence type="predicted"/>
<evidence type="ECO:0000313" key="1">
    <source>
        <dbReference type="EMBL" id="KAH3768254.1"/>
    </source>
</evidence>
<evidence type="ECO:0008006" key="3">
    <source>
        <dbReference type="Google" id="ProtNLM"/>
    </source>
</evidence>
<keyword evidence="2" id="KW-1185">Reference proteome</keyword>
<reference evidence="1" key="2">
    <citation type="submission" date="2020-11" db="EMBL/GenBank/DDBJ databases">
        <authorList>
            <person name="McCartney M.A."/>
            <person name="Auch B."/>
            <person name="Kono T."/>
            <person name="Mallez S."/>
            <person name="Becker A."/>
            <person name="Gohl D.M."/>
            <person name="Silverstein K.A.T."/>
            <person name="Koren S."/>
            <person name="Bechman K.B."/>
            <person name="Herman A."/>
            <person name="Abrahante J.E."/>
            <person name="Garbe J."/>
        </authorList>
    </citation>
    <scope>NUCLEOTIDE SEQUENCE</scope>
    <source>
        <strain evidence="1">Duluth1</strain>
        <tissue evidence="1">Whole animal</tissue>
    </source>
</reference>
<protein>
    <recommendedName>
        <fullName evidence="3">SWIM-type domain-containing protein</fullName>
    </recommendedName>
</protein>
<name>A0A9D4DXU3_DREPO</name>
<comment type="caution">
    <text evidence="1">The sequence shown here is derived from an EMBL/GenBank/DDBJ whole genome shotgun (WGS) entry which is preliminary data.</text>
</comment>
<dbReference type="Proteomes" id="UP000828390">
    <property type="component" value="Unassembled WGS sequence"/>
</dbReference>
<organism evidence="1 2">
    <name type="scientific">Dreissena polymorpha</name>
    <name type="common">Zebra mussel</name>
    <name type="synonym">Mytilus polymorpha</name>
    <dbReference type="NCBI Taxonomy" id="45954"/>
    <lineage>
        <taxon>Eukaryota</taxon>
        <taxon>Metazoa</taxon>
        <taxon>Spiralia</taxon>
        <taxon>Lophotrochozoa</taxon>
        <taxon>Mollusca</taxon>
        <taxon>Bivalvia</taxon>
        <taxon>Autobranchia</taxon>
        <taxon>Heteroconchia</taxon>
        <taxon>Euheterodonta</taxon>
        <taxon>Imparidentia</taxon>
        <taxon>Neoheterodontei</taxon>
        <taxon>Myida</taxon>
        <taxon>Dreissenoidea</taxon>
        <taxon>Dreissenidae</taxon>
        <taxon>Dreissena</taxon>
    </lineage>
</organism>
<reference evidence="1" key="1">
    <citation type="journal article" date="2019" name="bioRxiv">
        <title>The Genome of the Zebra Mussel, Dreissena polymorpha: A Resource for Invasive Species Research.</title>
        <authorList>
            <person name="McCartney M.A."/>
            <person name="Auch B."/>
            <person name="Kono T."/>
            <person name="Mallez S."/>
            <person name="Zhang Y."/>
            <person name="Obille A."/>
            <person name="Becker A."/>
            <person name="Abrahante J.E."/>
            <person name="Garbe J."/>
            <person name="Badalamenti J.P."/>
            <person name="Herman A."/>
            <person name="Mangelson H."/>
            <person name="Liachko I."/>
            <person name="Sullivan S."/>
            <person name="Sone E.D."/>
            <person name="Koren S."/>
            <person name="Silverstein K.A.T."/>
            <person name="Beckman K.B."/>
            <person name="Gohl D.M."/>
        </authorList>
    </citation>
    <scope>NUCLEOTIDE SEQUENCE</scope>
    <source>
        <strain evidence="1">Duluth1</strain>
        <tissue evidence="1">Whole animal</tissue>
    </source>
</reference>